<proteinExistence type="predicted"/>
<evidence type="ECO:0000313" key="1">
    <source>
        <dbReference type="EMBL" id="CDP99906.1"/>
    </source>
</evidence>
<organism evidence="1">
    <name type="scientific">Brugia malayi</name>
    <name type="common">Filarial nematode worm</name>
    <dbReference type="NCBI Taxonomy" id="6279"/>
    <lineage>
        <taxon>Eukaryota</taxon>
        <taxon>Metazoa</taxon>
        <taxon>Ecdysozoa</taxon>
        <taxon>Nematoda</taxon>
        <taxon>Chromadorea</taxon>
        <taxon>Rhabditida</taxon>
        <taxon>Spirurina</taxon>
        <taxon>Spiruromorpha</taxon>
        <taxon>Filarioidea</taxon>
        <taxon>Onchocercidae</taxon>
        <taxon>Brugia</taxon>
    </lineage>
</organism>
<accession>A0A4E9FDR1</accession>
<evidence type="ECO:0000313" key="2">
    <source>
        <dbReference type="EMBL" id="VIO91661.1"/>
    </source>
</evidence>
<evidence type="ECO:0000313" key="3">
    <source>
        <dbReference type="Proteomes" id="UP000006672"/>
    </source>
</evidence>
<dbReference type="WormBase" id="Bm14272">
    <property type="protein sequence ID" value="BM36200"/>
    <property type="gene ID" value="WBGene00234533"/>
</dbReference>
<reference evidence="4" key="4">
    <citation type="submission" date="2019-12" db="UniProtKB">
        <authorList>
            <consortium name="WormBaseParasite"/>
        </authorList>
    </citation>
    <scope>IDENTIFICATION</scope>
</reference>
<evidence type="ECO:0000313" key="4">
    <source>
        <dbReference type="WBParaSite" id="Bm14272.1"/>
    </source>
</evidence>
<sequence>MTKDDEQHDFSLLAVPRKLNGFRMTRSEWLGQKDGSMVVELSLLRISILRNSNKIIL</sequence>
<keyword evidence="3" id="KW-1185">Reference proteome</keyword>
<dbReference type="CTD" id="66058025"/>
<dbReference type="AlphaFoldDB" id="A0A0J9Y1I5"/>
<protein>
    <submittedName>
        <fullName evidence="1 4">Bm14272</fullName>
    </submittedName>
</protein>
<dbReference type="KEGG" id="bmy:BM_BM14272"/>
<dbReference type="Proteomes" id="UP000006672">
    <property type="component" value="Unassembled WGS sequence"/>
</dbReference>
<dbReference type="WBParaSite" id="Bm14272.1">
    <property type="protein sequence ID" value="Bm14272.1"/>
    <property type="gene ID" value="WBGene00234533"/>
</dbReference>
<name>A0A0J9Y1I5_BRUMA</name>
<dbReference type="GeneID" id="66058025"/>
<reference evidence="1" key="2">
    <citation type="submission" date="2012-12" db="EMBL/GenBank/DDBJ databases">
        <authorList>
            <person name="Gao Y.W."/>
            <person name="Fan S.T."/>
            <person name="Sun H.T."/>
            <person name="Wang Z."/>
            <person name="Gao X.L."/>
            <person name="Li Y.G."/>
            <person name="Wang T.C."/>
            <person name="Zhang K."/>
            <person name="Xu W.W."/>
            <person name="Yu Z.J."/>
            <person name="Xia X.Z."/>
        </authorList>
    </citation>
    <scope>NUCLEOTIDE SEQUENCE</scope>
    <source>
        <strain evidence="1">FR3</strain>
    </source>
</reference>
<dbReference type="RefSeq" id="XP_042933089.1">
    <property type="nucleotide sequence ID" value="XM_043077155.1"/>
</dbReference>
<gene>
    <name evidence="1 4 5" type="ORF">Bm14272</name>
    <name evidence="2" type="ORF">BM_BM14272</name>
    <name evidence="1" type="ORF">BM_Bm14272</name>
</gene>
<reference evidence="1 3" key="1">
    <citation type="journal article" date="2007" name="Science">
        <title>Draft genome of the filarial nematode parasite Brugia malayi.</title>
        <authorList>
            <person name="Ghedin E."/>
            <person name="Wang S."/>
            <person name="Spiro D."/>
            <person name="Caler E."/>
            <person name="Zhao Q."/>
            <person name="Crabtree J."/>
            <person name="Allen J.E."/>
            <person name="Delcher A.L."/>
            <person name="Guiliano D.B."/>
            <person name="Miranda-Saavedra D."/>
            <person name="Angiuoli S.V."/>
            <person name="Creasy T."/>
            <person name="Amedeo P."/>
            <person name="Haas B."/>
            <person name="El-Sayed N.M."/>
            <person name="Wortman J.R."/>
            <person name="Feldblyum T."/>
            <person name="Tallon L."/>
            <person name="Schatz M."/>
            <person name="Shumway M."/>
            <person name="Koo H."/>
            <person name="Salzberg S.L."/>
            <person name="Schobel S."/>
            <person name="Pertea M."/>
            <person name="Pop M."/>
            <person name="White O."/>
            <person name="Barton G.J."/>
            <person name="Carlow C.K."/>
            <person name="Crawford M.J."/>
            <person name="Daub J."/>
            <person name="Dimmic M.W."/>
            <person name="Estes C.F."/>
            <person name="Foster J.M."/>
            <person name="Ganatra M."/>
            <person name="Gregory W.F."/>
            <person name="Johnson N.M."/>
            <person name="Jin J."/>
            <person name="Komuniecki R."/>
            <person name="Korf I."/>
            <person name="Kumar S."/>
            <person name="Laney S."/>
            <person name="Li B.W."/>
            <person name="Li W."/>
            <person name="Lindblom T.H."/>
            <person name="Lustigman S."/>
            <person name="Ma D."/>
            <person name="Maina C.V."/>
            <person name="Martin D.M."/>
            <person name="McCarter J.P."/>
            <person name="McReynolds L."/>
            <person name="Mitreva M."/>
            <person name="Nutman T.B."/>
            <person name="Parkinson J."/>
            <person name="Peregrin-Alvarez J.M."/>
            <person name="Poole C."/>
            <person name="Ren Q."/>
            <person name="Saunders L."/>
            <person name="Sluder A.E."/>
            <person name="Smith K."/>
            <person name="Stanke M."/>
            <person name="Unnasch T.R."/>
            <person name="Ware J."/>
            <person name="Wei A.D."/>
            <person name="Weil G."/>
            <person name="Williams D.J."/>
            <person name="Zhang Y."/>
            <person name="Williams S.A."/>
            <person name="Fraser-Liggett C."/>
            <person name="Slatko B."/>
            <person name="Blaxter M.L."/>
            <person name="Scott A.L."/>
        </authorList>
    </citation>
    <scope>NUCLEOTIDE SEQUENCE</scope>
    <source>
        <strain evidence="1 3">FR3</strain>
    </source>
</reference>
<dbReference type="EMBL" id="CAAKNF010000192">
    <property type="protein sequence ID" value="VIO91661.1"/>
    <property type="molecule type" value="Genomic_DNA"/>
</dbReference>
<dbReference type="EMBL" id="LN857010">
    <property type="protein sequence ID" value="CDP99906.1"/>
    <property type="molecule type" value="Genomic_DNA"/>
</dbReference>
<accession>A0A0J9Y1I5</accession>
<reference evidence="2" key="3">
    <citation type="submission" date="2019-04" db="EMBL/GenBank/DDBJ databases">
        <authorList>
            <person name="Howe K."/>
            <person name="Paulini M."/>
            <person name="Williams G."/>
        </authorList>
    </citation>
    <scope>NUCLEOTIDE SEQUENCE [LARGE SCALE GENOMIC DNA]</scope>
    <source>
        <strain evidence="2">FR3</strain>
    </source>
</reference>
<evidence type="ECO:0000313" key="5">
    <source>
        <dbReference type="WormBase" id="Bm14272"/>
    </source>
</evidence>